<dbReference type="InterPro" id="IPR050626">
    <property type="entry name" value="Peptidase_M16"/>
</dbReference>
<evidence type="ECO:0000313" key="8">
    <source>
        <dbReference type="EMBL" id="KYF84865.1"/>
    </source>
</evidence>
<dbReference type="EMBL" id="JEMB01001831">
    <property type="protein sequence ID" value="KYF84865.1"/>
    <property type="molecule type" value="Genomic_DNA"/>
</dbReference>
<dbReference type="InterPro" id="IPR007863">
    <property type="entry name" value="Peptidase_M16_C"/>
</dbReference>
<evidence type="ECO:0000256" key="2">
    <source>
        <dbReference type="ARBA" id="ARBA00022670"/>
    </source>
</evidence>
<accession>A0A150RXB0</accession>
<evidence type="ECO:0000259" key="7">
    <source>
        <dbReference type="Pfam" id="PF05193"/>
    </source>
</evidence>
<evidence type="ECO:0000313" key="9">
    <source>
        <dbReference type="Proteomes" id="UP000075635"/>
    </source>
</evidence>
<evidence type="ECO:0000256" key="4">
    <source>
        <dbReference type="ARBA" id="ARBA00022833"/>
    </source>
</evidence>
<name>A0A150RXB0_SORCE</name>
<evidence type="ECO:0000256" key="1">
    <source>
        <dbReference type="ARBA" id="ARBA00007261"/>
    </source>
</evidence>
<dbReference type="PANTHER" id="PTHR43690:SF17">
    <property type="entry name" value="PROTEIN YHJJ"/>
    <property type="match status" value="1"/>
</dbReference>
<dbReference type="Pfam" id="PF05193">
    <property type="entry name" value="Peptidase_M16_C"/>
    <property type="match status" value="1"/>
</dbReference>
<dbReference type="Proteomes" id="UP000075635">
    <property type="component" value="Unassembled WGS sequence"/>
</dbReference>
<dbReference type="GO" id="GO:0008237">
    <property type="term" value="F:metallopeptidase activity"/>
    <property type="evidence" value="ECO:0007669"/>
    <property type="project" value="UniProtKB-KW"/>
</dbReference>
<keyword evidence="2 8" id="KW-0645">Protease</keyword>
<evidence type="ECO:0000256" key="5">
    <source>
        <dbReference type="ARBA" id="ARBA00023049"/>
    </source>
</evidence>
<keyword evidence="3" id="KW-0378">Hydrolase</keyword>
<proteinExistence type="inferred from homology"/>
<gene>
    <name evidence="8" type="ORF">BE17_20195</name>
</gene>
<dbReference type="Pfam" id="PF00675">
    <property type="entry name" value="Peptidase_M16"/>
    <property type="match status" value="1"/>
</dbReference>
<reference evidence="8 9" key="1">
    <citation type="submission" date="2014-02" db="EMBL/GenBank/DDBJ databases">
        <title>The small core and large imbalanced accessory genome model reveals a collaborative survival strategy of Sorangium cellulosum strains in nature.</title>
        <authorList>
            <person name="Han K."/>
            <person name="Peng R."/>
            <person name="Blom J."/>
            <person name="Li Y.-Z."/>
        </authorList>
    </citation>
    <scope>NUCLEOTIDE SEQUENCE [LARGE SCALE GENOMIC DNA]</scope>
    <source>
        <strain evidence="8 9">So0011-07</strain>
    </source>
</reference>
<feature type="domain" description="Peptidase M16 C-terminal" evidence="7">
    <location>
        <begin position="191"/>
        <end position="365"/>
    </location>
</feature>
<evidence type="ECO:0000259" key="6">
    <source>
        <dbReference type="Pfam" id="PF00675"/>
    </source>
</evidence>
<dbReference type="GO" id="GO:0046872">
    <property type="term" value="F:metal ion binding"/>
    <property type="evidence" value="ECO:0007669"/>
    <property type="project" value="InterPro"/>
</dbReference>
<dbReference type="GO" id="GO:0006508">
    <property type="term" value="P:proteolysis"/>
    <property type="evidence" value="ECO:0007669"/>
    <property type="project" value="UniProtKB-KW"/>
</dbReference>
<protein>
    <submittedName>
        <fullName evidence="8">Zinc protease</fullName>
    </submittedName>
</protein>
<dbReference type="InterPro" id="IPR011765">
    <property type="entry name" value="Pept_M16_N"/>
</dbReference>
<evidence type="ECO:0000256" key="3">
    <source>
        <dbReference type="ARBA" id="ARBA00022801"/>
    </source>
</evidence>
<dbReference type="InterPro" id="IPR011249">
    <property type="entry name" value="Metalloenz_LuxS/M16"/>
</dbReference>
<dbReference type="SUPFAM" id="SSF63411">
    <property type="entry name" value="LuxS/MPP-like metallohydrolase"/>
    <property type="match status" value="2"/>
</dbReference>
<comment type="caution">
    <text evidence="8">The sequence shown here is derived from an EMBL/GenBank/DDBJ whole genome shotgun (WGS) entry which is preliminary data.</text>
</comment>
<dbReference type="AlphaFoldDB" id="A0A150RXB0"/>
<keyword evidence="5" id="KW-0482">Metalloprotease</keyword>
<sequence length="439" mass="48438">KPGAAAPASASVSVMIPVEKYTLPNGLEVVLHEDRRTPVVAVNVWYHVGSKDEPKGKNGFAHLFEHLMFQGSKNVGEDMFFKYLERAGASERNGTTNADRTNYFETVPANELALVLWLESDRMGWLLDHANEETFASQRNVVKNERRQNYENAPYGLVPQFIRAAMFPESHPYHLLTIGTPEDLDAARMGDVQAFFKTFYVPNNATLVVAGDIDRARTKELVDRYFSSLPKGAPPPVVSKPDPGDLATEKRLEIEADVELPRLTISWVTPPSFAPGDAELDLVANVLSSGKTSRLYKRLVYDLQIAQDVFAGQQSSQLASTFQITATLKKGKSPEQALKLIDAELEKLRKAPPTQDEHDRARAKLLSDLVFSMEQVTARANAINNYNQLAGDPGYFPKDVARYETATAADLQKATADFLPQGKRVIALVTPKPGAPKAG</sequence>
<organism evidence="8 9">
    <name type="scientific">Sorangium cellulosum</name>
    <name type="common">Polyangium cellulosum</name>
    <dbReference type="NCBI Taxonomy" id="56"/>
    <lineage>
        <taxon>Bacteria</taxon>
        <taxon>Pseudomonadati</taxon>
        <taxon>Myxococcota</taxon>
        <taxon>Polyangia</taxon>
        <taxon>Polyangiales</taxon>
        <taxon>Polyangiaceae</taxon>
        <taxon>Sorangium</taxon>
    </lineage>
</organism>
<dbReference type="PANTHER" id="PTHR43690">
    <property type="entry name" value="NARDILYSIN"/>
    <property type="match status" value="1"/>
</dbReference>
<keyword evidence="4" id="KW-0862">Zinc</keyword>
<dbReference type="Gene3D" id="3.30.830.10">
    <property type="entry name" value="Metalloenzyme, LuxS/M16 peptidase-like"/>
    <property type="match status" value="2"/>
</dbReference>
<comment type="similarity">
    <text evidence="1">Belongs to the peptidase M16 family.</text>
</comment>
<feature type="domain" description="Peptidase M16 N-terminal" evidence="6">
    <location>
        <begin position="29"/>
        <end position="167"/>
    </location>
</feature>
<feature type="non-terminal residue" evidence="8">
    <location>
        <position position="1"/>
    </location>
</feature>
<feature type="non-terminal residue" evidence="8">
    <location>
        <position position="439"/>
    </location>
</feature>